<comment type="caution">
    <text evidence="3">The sequence shown here is derived from an EMBL/GenBank/DDBJ whole genome shotgun (WGS) entry which is preliminary data.</text>
</comment>
<dbReference type="SMART" id="SM00530">
    <property type="entry name" value="HTH_XRE"/>
    <property type="match status" value="1"/>
</dbReference>
<dbReference type="RefSeq" id="WP_204293861.1">
    <property type="nucleotide sequence ID" value="NZ_BAAAGQ010000001.1"/>
</dbReference>
<proteinExistence type="predicted"/>
<feature type="region of interest" description="Disordered" evidence="1">
    <location>
        <begin position="1"/>
        <end position="31"/>
    </location>
</feature>
<accession>A0ABQ3W899</accession>
<dbReference type="SUPFAM" id="SSF47413">
    <property type="entry name" value="lambda repressor-like DNA-binding domains"/>
    <property type="match status" value="1"/>
</dbReference>
<dbReference type="Gene3D" id="1.10.260.40">
    <property type="entry name" value="lambda repressor-like DNA-binding domains"/>
    <property type="match status" value="1"/>
</dbReference>
<sequence>MTEAANWRDVKAKARAADPAWDGPERTDRRRRMREQMLASVSGARLAEIRKQLGMTQRQLGDATGLSQARISQIENGEAVSLDVLRVYVAGLGGQIDVVARIGDIRLNVA</sequence>
<dbReference type="EMBL" id="BOMF01000009">
    <property type="protein sequence ID" value="GID43272.1"/>
    <property type="molecule type" value="Genomic_DNA"/>
</dbReference>
<evidence type="ECO:0000313" key="3">
    <source>
        <dbReference type="EMBL" id="GID43272.1"/>
    </source>
</evidence>
<protein>
    <submittedName>
        <fullName evidence="3">Transcriptional regulator</fullName>
    </submittedName>
</protein>
<feature type="compositionally biased region" description="Basic and acidic residues" evidence="1">
    <location>
        <begin position="1"/>
        <end position="16"/>
    </location>
</feature>
<dbReference type="InterPro" id="IPR010982">
    <property type="entry name" value="Lambda_DNA-bd_dom_sf"/>
</dbReference>
<evidence type="ECO:0000256" key="1">
    <source>
        <dbReference type="SAM" id="MobiDB-lite"/>
    </source>
</evidence>
<dbReference type="CDD" id="cd00093">
    <property type="entry name" value="HTH_XRE"/>
    <property type="match status" value="1"/>
</dbReference>
<evidence type="ECO:0000259" key="2">
    <source>
        <dbReference type="PROSITE" id="PS50943"/>
    </source>
</evidence>
<dbReference type="InterPro" id="IPR001387">
    <property type="entry name" value="Cro/C1-type_HTH"/>
</dbReference>
<gene>
    <name evidence="3" type="ORF">Aca07nite_05470</name>
</gene>
<dbReference type="PROSITE" id="PS50943">
    <property type="entry name" value="HTH_CROC1"/>
    <property type="match status" value="1"/>
</dbReference>
<name>A0ABQ3W899_9ACTN</name>
<reference evidence="3" key="1">
    <citation type="submission" date="2021-01" db="EMBL/GenBank/DDBJ databases">
        <title>Whole genome shotgun sequence of Actinoplanes capillaceus NBRC 16408.</title>
        <authorList>
            <person name="Komaki H."/>
            <person name="Tamura T."/>
        </authorList>
    </citation>
    <scope>NUCLEOTIDE SEQUENCE [LARGE SCALE GENOMIC DNA]</scope>
    <source>
        <strain evidence="3">NBRC 16408</strain>
    </source>
</reference>
<feature type="domain" description="HTH cro/C1-type" evidence="2">
    <location>
        <begin position="46"/>
        <end position="99"/>
    </location>
</feature>
<organism evidence="3">
    <name type="scientific">Actinoplanes campanulatus</name>
    <dbReference type="NCBI Taxonomy" id="113559"/>
    <lineage>
        <taxon>Bacteria</taxon>
        <taxon>Bacillati</taxon>
        <taxon>Actinomycetota</taxon>
        <taxon>Actinomycetes</taxon>
        <taxon>Micromonosporales</taxon>
        <taxon>Micromonosporaceae</taxon>
        <taxon>Actinoplanes</taxon>
    </lineage>
</organism>
<dbReference type="Pfam" id="PF01381">
    <property type="entry name" value="HTH_3"/>
    <property type="match status" value="1"/>
</dbReference>